<keyword evidence="2" id="KW-1133">Transmembrane helix</keyword>
<feature type="transmembrane region" description="Helical" evidence="2">
    <location>
        <begin position="492"/>
        <end position="513"/>
    </location>
</feature>
<feature type="transmembrane region" description="Helical" evidence="2">
    <location>
        <begin position="468"/>
        <end position="486"/>
    </location>
</feature>
<name>A0A4R8V6C4_9MICO</name>
<dbReference type="Gene3D" id="3.30.565.10">
    <property type="entry name" value="Histidine kinase-like ATPase, C-terminal domain"/>
    <property type="match status" value="1"/>
</dbReference>
<feature type="transmembrane region" description="Helical" evidence="2">
    <location>
        <begin position="606"/>
        <end position="624"/>
    </location>
</feature>
<feature type="transmembrane region" description="Helical" evidence="2">
    <location>
        <begin position="550"/>
        <end position="567"/>
    </location>
</feature>
<accession>A0A4R8V6C4</accession>
<dbReference type="STRING" id="1424659.SAMN05216368_10587"/>
<evidence type="ECO:0000313" key="3">
    <source>
        <dbReference type="EMBL" id="SDN37954.1"/>
    </source>
</evidence>
<reference evidence="4 6" key="2">
    <citation type="submission" date="2019-03" db="EMBL/GenBank/DDBJ databases">
        <title>Genomics of glacier-inhabiting Cryobacterium strains.</title>
        <authorList>
            <person name="Liu Q."/>
            <person name="Xin Y.-H."/>
        </authorList>
    </citation>
    <scope>NUCLEOTIDE SEQUENCE [LARGE SCALE GENOMIC DNA]</scope>
    <source>
        <strain evidence="4 6">Hh8</strain>
    </source>
</reference>
<evidence type="ECO:0000256" key="1">
    <source>
        <dbReference type="SAM" id="MobiDB-lite"/>
    </source>
</evidence>
<keyword evidence="6" id="KW-1185">Reference proteome</keyword>
<dbReference type="RefSeq" id="WP_092340296.1">
    <property type="nucleotide sequence ID" value="NZ_FNIB01000005.1"/>
</dbReference>
<feature type="transmembrane region" description="Helical" evidence="2">
    <location>
        <begin position="135"/>
        <end position="153"/>
    </location>
</feature>
<dbReference type="Proteomes" id="UP000298252">
    <property type="component" value="Unassembled WGS sequence"/>
</dbReference>
<dbReference type="InterPro" id="IPR036890">
    <property type="entry name" value="HATPase_C_sf"/>
</dbReference>
<keyword evidence="2" id="KW-0812">Transmembrane</keyword>
<evidence type="ECO:0000313" key="4">
    <source>
        <dbReference type="EMBL" id="TFB77149.1"/>
    </source>
</evidence>
<evidence type="ECO:0000313" key="6">
    <source>
        <dbReference type="Proteomes" id="UP000298252"/>
    </source>
</evidence>
<feature type="transmembrane region" description="Helical" evidence="2">
    <location>
        <begin position="190"/>
        <end position="207"/>
    </location>
</feature>
<feature type="transmembrane region" description="Helical" evidence="2">
    <location>
        <begin position="72"/>
        <end position="94"/>
    </location>
</feature>
<feature type="compositionally biased region" description="Basic and acidic residues" evidence="1">
    <location>
        <begin position="1"/>
        <end position="11"/>
    </location>
</feature>
<feature type="transmembrane region" description="Helical" evidence="2">
    <location>
        <begin position="574"/>
        <end position="594"/>
    </location>
</feature>
<keyword evidence="2" id="KW-0472">Membrane</keyword>
<dbReference type="Proteomes" id="UP000199639">
    <property type="component" value="Unassembled WGS sequence"/>
</dbReference>
<gene>
    <name evidence="4" type="ORF">E3O21_09650</name>
    <name evidence="3" type="ORF">SAMN05216368_10587</name>
</gene>
<keyword evidence="3" id="KW-0418">Kinase</keyword>
<proteinExistence type="predicted"/>
<protein>
    <submittedName>
        <fullName evidence="3">Signal transduction histidine kinase</fullName>
    </submittedName>
</protein>
<dbReference type="SUPFAM" id="SSF55874">
    <property type="entry name" value="ATPase domain of HSP90 chaperone/DNA topoisomerase II/histidine kinase"/>
    <property type="match status" value="1"/>
</dbReference>
<organism evidence="3 5">
    <name type="scientific">Cryobacterium flavum</name>
    <dbReference type="NCBI Taxonomy" id="1424659"/>
    <lineage>
        <taxon>Bacteria</taxon>
        <taxon>Bacillati</taxon>
        <taxon>Actinomycetota</taxon>
        <taxon>Actinomycetes</taxon>
        <taxon>Micrococcales</taxon>
        <taxon>Microbacteriaceae</taxon>
        <taxon>Cryobacterium</taxon>
    </lineage>
</organism>
<feature type="transmembrane region" description="Helical" evidence="2">
    <location>
        <begin position="525"/>
        <end position="544"/>
    </location>
</feature>
<dbReference type="AlphaFoldDB" id="A0A4R8V6C4"/>
<evidence type="ECO:0000313" key="5">
    <source>
        <dbReference type="Proteomes" id="UP000199639"/>
    </source>
</evidence>
<feature type="transmembrane region" description="Helical" evidence="2">
    <location>
        <begin position="160"/>
        <end position="178"/>
    </location>
</feature>
<feature type="transmembrane region" description="Helical" evidence="2">
    <location>
        <begin position="106"/>
        <end position="123"/>
    </location>
</feature>
<reference evidence="3 5" key="1">
    <citation type="submission" date="2016-10" db="EMBL/GenBank/DDBJ databases">
        <authorList>
            <person name="Varghese N."/>
            <person name="Submissions S."/>
        </authorList>
    </citation>
    <scope>NUCLEOTIDE SEQUENCE [LARGE SCALE GENOMIC DNA]</scope>
    <source>
        <strain evidence="3 5">CGMCC 1.11215</strain>
    </source>
</reference>
<sequence>MPQRNSHEADAPPRPPRARPDADTAASACATELDDVSATERLTRMLYLGVGATALIFGVLSLDVFLRQVYNPFPVASTVGWLFIVGLPAALGFLSHLVPLRVLRRIALTEGFTFSFILCWWLVMRLEPLPAGTDVPWVLMLSGIPTVTIAISVRPWTARIYAVLASIASGLIRGATSPEADPLLVGLQDALYMLLLSSVLVGLTLTIRRSAARVDGEEYVRRAAESEQAARLARRAERQTINALVHDSVLSTLLMAGLNRASPTVVARQARFTLDQLDALGTDARTAPVSGADFANQLRHQCQQLAAAVHVTILQNDLKPIPAPVVLALLGAAGEALRNSVAAAGVGHPHQVRRRVTLSADRNAIHLAVTDDGVGFDSARVPDNRLGIVESIVGRMERVPGGSAVITSRPGHGVTVDLFWVRTITPIGASPAATPAAVTAATALFARIPGAAPRPLSFSASLGLSVRLSRLDVVLFIVVHSVLAAANSDRITIMPLGIFAFLALSSAAILVTGDAADPMPMIRTVGVLLLCTVAAVLMFFHIPSGPVGPFAHWHLGAITLLLVVLVARGRTGWAWAGYAMMAFSSIAVAVHTGLTVGDGLLQASRHAGTLLVGTLFAVALRHYSRNLDELYRDRLQRETFVARTGATTSERQVQVARLNALARPSLERLTRIDPVTDFQRDEFLLVEASLRDAIRARCLFVEPIIGAAWAARARGVEVVLLDDSGDRPPASVALTAAIVGGELDRLMQGRLTVRVLPPGRPEFATIIVETTVNAITMSRLLVISRNGLVREV</sequence>
<keyword evidence="3" id="KW-0808">Transferase</keyword>
<feature type="region of interest" description="Disordered" evidence="1">
    <location>
        <begin position="1"/>
        <end position="24"/>
    </location>
</feature>
<feature type="transmembrane region" description="Helical" evidence="2">
    <location>
        <begin position="46"/>
        <end position="66"/>
    </location>
</feature>
<evidence type="ECO:0000256" key="2">
    <source>
        <dbReference type="SAM" id="Phobius"/>
    </source>
</evidence>
<dbReference type="EMBL" id="SOFD01000025">
    <property type="protein sequence ID" value="TFB77149.1"/>
    <property type="molecule type" value="Genomic_DNA"/>
</dbReference>
<dbReference type="GO" id="GO:0016301">
    <property type="term" value="F:kinase activity"/>
    <property type="evidence" value="ECO:0007669"/>
    <property type="project" value="UniProtKB-KW"/>
</dbReference>
<dbReference type="EMBL" id="FNIB01000005">
    <property type="protein sequence ID" value="SDN37954.1"/>
    <property type="molecule type" value="Genomic_DNA"/>
</dbReference>